<dbReference type="Proteomes" id="UP000064967">
    <property type="component" value="Chromosome"/>
</dbReference>
<name>A0A0K1PJS1_9BACT</name>
<gene>
    <name evidence="1" type="ORF">AKJ09_00429</name>
</gene>
<protein>
    <submittedName>
        <fullName evidence="1">Uncharacterized protein</fullName>
    </submittedName>
</protein>
<dbReference type="KEGG" id="llu:AKJ09_00429"/>
<accession>A0A0K1PJS1</accession>
<keyword evidence="2" id="KW-1185">Reference proteome</keyword>
<proteinExistence type="predicted"/>
<dbReference type="AlphaFoldDB" id="A0A0K1PJS1"/>
<dbReference type="EMBL" id="CP012333">
    <property type="protein sequence ID" value="AKU93765.1"/>
    <property type="molecule type" value="Genomic_DNA"/>
</dbReference>
<dbReference type="STRING" id="1391654.AKJ09_00429"/>
<organism evidence="1 2">
    <name type="scientific">Labilithrix luteola</name>
    <dbReference type="NCBI Taxonomy" id="1391654"/>
    <lineage>
        <taxon>Bacteria</taxon>
        <taxon>Pseudomonadati</taxon>
        <taxon>Myxococcota</taxon>
        <taxon>Polyangia</taxon>
        <taxon>Polyangiales</taxon>
        <taxon>Labilitrichaceae</taxon>
        <taxon>Labilithrix</taxon>
    </lineage>
</organism>
<reference evidence="1 2" key="1">
    <citation type="submission" date="2015-08" db="EMBL/GenBank/DDBJ databases">
        <authorList>
            <person name="Babu N.S."/>
            <person name="Beckwith C.J."/>
            <person name="Beseler K.G."/>
            <person name="Brison A."/>
            <person name="Carone J.V."/>
            <person name="Caskin T.P."/>
            <person name="Diamond M."/>
            <person name="Durham M.E."/>
            <person name="Foxe J.M."/>
            <person name="Go M."/>
            <person name="Henderson B.A."/>
            <person name="Jones I.B."/>
            <person name="McGettigan J.A."/>
            <person name="Micheletti S.J."/>
            <person name="Nasrallah M.E."/>
            <person name="Ortiz D."/>
            <person name="Piller C.R."/>
            <person name="Privatt S.R."/>
            <person name="Schneider S.L."/>
            <person name="Sharp S."/>
            <person name="Smith T.C."/>
            <person name="Stanton J.D."/>
            <person name="Ullery H.E."/>
            <person name="Wilson R.J."/>
            <person name="Serrano M.G."/>
            <person name="Buck G."/>
            <person name="Lee V."/>
            <person name="Wang Y."/>
            <person name="Carvalho R."/>
            <person name="Voegtly L."/>
            <person name="Shi R."/>
            <person name="Duckworth R."/>
            <person name="Johnson A."/>
            <person name="Loviza R."/>
            <person name="Walstead R."/>
            <person name="Shah Z."/>
            <person name="Kiflezghi M."/>
            <person name="Wade K."/>
            <person name="Ball S.L."/>
            <person name="Bradley K.W."/>
            <person name="Asai D.J."/>
            <person name="Bowman C.A."/>
            <person name="Russell D.A."/>
            <person name="Pope W.H."/>
            <person name="Jacobs-Sera D."/>
            <person name="Hendrix R.W."/>
            <person name="Hatfull G.F."/>
        </authorList>
    </citation>
    <scope>NUCLEOTIDE SEQUENCE [LARGE SCALE GENOMIC DNA]</scope>
    <source>
        <strain evidence="1 2">DSM 27648</strain>
    </source>
</reference>
<evidence type="ECO:0000313" key="1">
    <source>
        <dbReference type="EMBL" id="AKU93765.1"/>
    </source>
</evidence>
<sequence length="39" mass="4094">MAYTPHAVPRLGMVPHIWGLHSTRRAASFGGSSSTALAT</sequence>
<evidence type="ECO:0000313" key="2">
    <source>
        <dbReference type="Proteomes" id="UP000064967"/>
    </source>
</evidence>